<dbReference type="KEGG" id="foc:113210791"/>
<dbReference type="CDD" id="cd18186">
    <property type="entry name" value="BTB_POZ_ZBTB_KLHL-like"/>
    <property type="match status" value="1"/>
</dbReference>
<dbReference type="PROSITE" id="PS50097">
    <property type="entry name" value="BTB"/>
    <property type="match status" value="1"/>
</dbReference>
<organism evidence="2 3">
    <name type="scientific">Frankliniella occidentalis</name>
    <name type="common">Western flower thrips</name>
    <name type="synonym">Euthrips occidentalis</name>
    <dbReference type="NCBI Taxonomy" id="133901"/>
    <lineage>
        <taxon>Eukaryota</taxon>
        <taxon>Metazoa</taxon>
        <taxon>Ecdysozoa</taxon>
        <taxon>Arthropoda</taxon>
        <taxon>Hexapoda</taxon>
        <taxon>Insecta</taxon>
        <taxon>Pterygota</taxon>
        <taxon>Neoptera</taxon>
        <taxon>Paraneoptera</taxon>
        <taxon>Thysanoptera</taxon>
        <taxon>Terebrantia</taxon>
        <taxon>Thripoidea</taxon>
        <taxon>Thripidae</taxon>
        <taxon>Frankliniella</taxon>
    </lineage>
</organism>
<dbReference type="AlphaFoldDB" id="A0A9C6XD34"/>
<dbReference type="Proteomes" id="UP000504606">
    <property type="component" value="Unplaced"/>
</dbReference>
<dbReference type="RefSeq" id="XP_052133037.1">
    <property type="nucleotide sequence ID" value="XM_052277077.1"/>
</dbReference>
<evidence type="ECO:0000259" key="1">
    <source>
        <dbReference type="PROSITE" id="PS50097"/>
    </source>
</evidence>
<dbReference type="Gene3D" id="3.30.710.10">
    <property type="entry name" value="Potassium Channel Kv1.1, Chain A"/>
    <property type="match status" value="1"/>
</dbReference>
<dbReference type="InterPro" id="IPR011333">
    <property type="entry name" value="SKP1/BTB/POZ_sf"/>
</dbReference>
<keyword evidence="2" id="KW-1185">Reference proteome</keyword>
<name>A0A9C6XD34_FRAOC</name>
<dbReference type="PANTHER" id="PTHR24413">
    <property type="entry name" value="SPECKLE-TYPE POZ PROTEIN"/>
    <property type="match status" value="1"/>
</dbReference>
<accession>A0A9C6XD34</accession>
<dbReference type="GeneID" id="113210791"/>
<dbReference type="Pfam" id="PF00651">
    <property type="entry name" value="BTB"/>
    <property type="match status" value="1"/>
</dbReference>
<protein>
    <submittedName>
        <fullName evidence="3">Kelch-like protein 21</fullName>
    </submittedName>
</protein>
<gene>
    <name evidence="3" type="primary">LOC113210791</name>
</gene>
<dbReference type="SUPFAM" id="SSF54695">
    <property type="entry name" value="POZ domain"/>
    <property type="match status" value="1"/>
</dbReference>
<reference evidence="3" key="1">
    <citation type="submission" date="2025-08" db="UniProtKB">
        <authorList>
            <consortium name="RefSeq"/>
        </authorList>
    </citation>
    <scope>IDENTIFICATION</scope>
    <source>
        <tissue evidence="3">Whole organism</tissue>
    </source>
</reference>
<sequence>MALDPLASSARLSGGRGYVVTVTFKVYDMTVSRPPTGLGLYLNQARLEGNLCDVKLVLDGGLELDAHRTVLAARSPVLNKMLTGDFKEARESRVRLHLDHTPTAACQTAIAKFVEYVYTDEIADWENCELELLKLADMYMVPELRLDTELRLWSCDALRALEVLHAAGLGDFIGRKLRRRLTAIVVHNIADLTRDLAGSVLWNEFEKTYPALVDSMFSYAAKPSDGGFQLLICKELKAFISPKFFAFWQNGNNNGNQP</sequence>
<dbReference type="OrthoDB" id="10249567at2759"/>
<evidence type="ECO:0000313" key="2">
    <source>
        <dbReference type="Proteomes" id="UP000504606"/>
    </source>
</evidence>
<feature type="domain" description="BTB" evidence="1">
    <location>
        <begin position="52"/>
        <end position="126"/>
    </location>
</feature>
<dbReference type="SMART" id="SM00225">
    <property type="entry name" value="BTB"/>
    <property type="match status" value="1"/>
</dbReference>
<dbReference type="InterPro" id="IPR000210">
    <property type="entry name" value="BTB/POZ_dom"/>
</dbReference>
<feature type="non-terminal residue" evidence="3">
    <location>
        <position position="258"/>
    </location>
</feature>
<evidence type="ECO:0000313" key="3">
    <source>
        <dbReference type="RefSeq" id="XP_052133037.1"/>
    </source>
</evidence>
<proteinExistence type="predicted"/>